<dbReference type="GO" id="GO:0004129">
    <property type="term" value="F:cytochrome-c oxidase activity"/>
    <property type="evidence" value="ECO:0007669"/>
    <property type="project" value="InterPro"/>
</dbReference>
<keyword evidence="3" id="KW-1133">Transmembrane helix</keyword>
<dbReference type="GO" id="GO:0015990">
    <property type="term" value="P:electron transport coupled proton transport"/>
    <property type="evidence" value="ECO:0007669"/>
    <property type="project" value="TreeGrafter"/>
</dbReference>
<dbReference type="Proteomes" id="UP000294200">
    <property type="component" value="Unassembled WGS sequence"/>
</dbReference>
<dbReference type="AlphaFoldDB" id="A0A4R0X9P1"/>
<dbReference type="PROSITE" id="PS50855">
    <property type="entry name" value="COX1"/>
    <property type="match status" value="1"/>
</dbReference>
<feature type="domain" description="Cytochrome oxidase subunit I profile" evidence="4">
    <location>
        <begin position="1"/>
        <end position="119"/>
    </location>
</feature>
<evidence type="ECO:0000313" key="5">
    <source>
        <dbReference type="EMBL" id="TCG04300.1"/>
    </source>
</evidence>
<organism evidence="5 6">
    <name type="scientific">Paraburkholderia steynii</name>
    <dbReference type="NCBI Taxonomy" id="1245441"/>
    <lineage>
        <taxon>Bacteria</taxon>
        <taxon>Pseudomonadati</taxon>
        <taxon>Pseudomonadota</taxon>
        <taxon>Betaproteobacteria</taxon>
        <taxon>Burkholderiales</taxon>
        <taxon>Burkholderiaceae</taxon>
        <taxon>Paraburkholderia</taxon>
    </lineage>
</organism>
<keyword evidence="1" id="KW-0813">Transport</keyword>
<dbReference type="GO" id="GO:0009060">
    <property type="term" value="P:aerobic respiration"/>
    <property type="evidence" value="ECO:0007669"/>
    <property type="project" value="InterPro"/>
</dbReference>
<dbReference type="GO" id="GO:0020037">
    <property type="term" value="F:heme binding"/>
    <property type="evidence" value="ECO:0007669"/>
    <property type="project" value="InterPro"/>
</dbReference>
<dbReference type="Pfam" id="PF00115">
    <property type="entry name" value="COX1"/>
    <property type="match status" value="1"/>
</dbReference>
<keyword evidence="6" id="KW-1185">Reference proteome</keyword>
<keyword evidence="3" id="KW-0812">Transmembrane</keyword>
<proteinExistence type="predicted"/>
<dbReference type="InterPro" id="IPR023616">
    <property type="entry name" value="Cyt_c_oxase-like_su1_dom"/>
</dbReference>
<reference evidence="5 6" key="1">
    <citation type="submission" date="2017-02" db="EMBL/GenBank/DDBJ databases">
        <title>Paraburkholderia sophoroidis sp. nov. and Paraburkholderia steynii sp. nov. rhizobial symbionts of the fynbos legume Hypocalyptus sophoroides.</title>
        <authorList>
            <person name="Steenkamp E.T."/>
            <person name="Beukes C.W."/>
            <person name="Van Zyl E."/>
            <person name="Avontuur J."/>
            <person name="Chan W.Y."/>
            <person name="Hassen A."/>
            <person name="Palmer M."/>
            <person name="Mthombeni L."/>
            <person name="Phalane F."/>
            <person name="Sereme K."/>
            <person name="Venter S.N."/>
        </authorList>
    </citation>
    <scope>NUCLEOTIDE SEQUENCE [LARGE SCALE GENOMIC DNA]</scope>
    <source>
        <strain evidence="5 6">HC1.1ba</strain>
    </source>
</reference>
<evidence type="ECO:0000256" key="1">
    <source>
        <dbReference type="ARBA" id="ARBA00022660"/>
    </source>
</evidence>
<keyword evidence="3" id="KW-0472">Membrane</keyword>
<feature type="transmembrane region" description="Helical" evidence="3">
    <location>
        <begin position="12"/>
        <end position="35"/>
    </location>
</feature>
<accession>A0A4R0X9P1</accession>
<dbReference type="PANTHER" id="PTHR10422">
    <property type="entry name" value="CYTOCHROME C OXIDASE SUBUNIT 1"/>
    <property type="match status" value="1"/>
</dbReference>
<dbReference type="GO" id="GO:0022904">
    <property type="term" value="P:respiratory electron transport chain"/>
    <property type="evidence" value="ECO:0007669"/>
    <property type="project" value="TreeGrafter"/>
</dbReference>
<evidence type="ECO:0000259" key="4">
    <source>
        <dbReference type="PROSITE" id="PS50855"/>
    </source>
</evidence>
<gene>
    <name evidence="5" type="ORF">BZM27_41985</name>
</gene>
<feature type="region of interest" description="Disordered" evidence="2">
    <location>
        <begin position="130"/>
        <end position="159"/>
    </location>
</feature>
<name>A0A4R0X9P1_9BURK</name>
<feature type="non-terminal residue" evidence="5">
    <location>
        <position position="1"/>
    </location>
</feature>
<keyword evidence="1" id="KW-0249">Electron transport</keyword>
<dbReference type="SUPFAM" id="SSF81442">
    <property type="entry name" value="Cytochrome c oxidase subunit I-like"/>
    <property type="match status" value="1"/>
</dbReference>
<comment type="caution">
    <text evidence="5">The sequence shown here is derived from an EMBL/GenBank/DDBJ whole genome shotgun (WGS) entry which is preliminary data.</text>
</comment>
<dbReference type="GO" id="GO:0016020">
    <property type="term" value="C:membrane"/>
    <property type="evidence" value="ECO:0007669"/>
    <property type="project" value="InterPro"/>
</dbReference>
<protein>
    <submittedName>
        <fullName evidence="5">Cytochrome c oxidase subunit I</fullName>
    </submittedName>
</protein>
<dbReference type="InterPro" id="IPR036927">
    <property type="entry name" value="Cyt_c_oxase-like_su1_sf"/>
</dbReference>
<dbReference type="PANTHER" id="PTHR10422:SF18">
    <property type="entry name" value="CYTOCHROME C OXIDASE SUBUNIT 1"/>
    <property type="match status" value="1"/>
</dbReference>
<dbReference type="Gene3D" id="1.20.210.10">
    <property type="entry name" value="Cytochrome c oxidase-like, subunit I domain"/>
    <property type="match status" value="1"/>
</dbReference>
<dbReference type="InterPro" id="IPR000883">
    <property type="entry name" value="Cyt_C_Oxase_1"/>
</dbReference>
<evidence type="ECO:0000256" key="2">
    <source>
        <dbReference type="SAM" id="MobiDB-lite"/>
    </source>
</evidence>
<feature type="transmembrane region" description="Helical" evidence="3">
    <location>
        <begin position="55"/>
        <end position="77"/>
    </location>
</feature>
<feature type="compositionally biased region" description="Low complexity" evidence="2">
    <location>
        <begin position="149"/>
        <end position="159"/>
    </location>
</feature>
<dbReference type="EMBL" id="MWML01000267">
    <property type="protein sequence ID" value="TCG04300.1"/>
    <property type="molecule type" value="Genomic_DNA"/>
</dbReference>
<feature type="compositionally biased region" description="Pro residues" evidence="2">
    <location>
        <begin position="138"/>
        <end position="148"/>
    </location>
</feature>
<sequence>GRMLNDTLGRVHFWVTFLGTYAIYFPMHYLGILGMPRRYYAYEGYSFIPSSAQTLNTFITVVALFVATAQLLFLYNLAWSLVRGKRADSNPWRATTLEWQTPQTPPVHGNWGAALPVVYRWAYEYSPPGHEEDFVPQNQPPATAPEPAHPTLEPGEARE</sequence>
<evidence type="ECO:0000313" key="6">
    <source>
        <dbReference type="Proteomes" id="UP000294200"/>
    </source>
</evidence>
<evidence type="ECO:0000256" key="3">
    <source>
        <dbReference type="SAM" id="Phobius"/>
    </source>
</evidence>
<keyword evidence="1" id="KW-0679">Respiratory chain</keyword>